<name>A0A0F6WBT1_9CAUD</name>
<keyword evidence="2" id="KW-1185">Reference proteome</keyword>
<dbReference type="EMBL" id="KR052480">
    <property type="protein sequence ID" value="AKF12757.1"/>
    <property type="molecule type" value="Genomic_DNA"/>
</dbReference>
<evidence type="ECO:0000313" key="1">
    <source>
        <dbReference type="EMBL" id="AKF12757.1"/>
    </source>
</evidence>
<protein>
    <submittedName>
        <fullName evidence="1">Uncharacterized protein</fullName>
    </submittedName>
</protein>
<accession>A0A0F6WBT1</accession>
<reference evidence="1 2" key="1">
    <citation type="submission" date="2015-04" db="EMBL/GenBank/DDBJ databases">
        <authorList>
            <person name="Schouten J.T."/>
            <person name="Crockett J.T."/>
            <person name="Hodson T.S."/>
            <person name="Hyde J.R."/>
            <person name="Smith T.A."/>
            <person name="Merrill B.D."/>
            <person name="Crook M.B."/>
            <person name="Griffitts J.S."/>
            <person name="Burnett S.H."/>
            <person name="Grose J.H."/>
            <person name="Breakwell D.P."/>
        </authorList>
    </citation>
    <scope>NUCLEOTIDE SEQUENCE [LARGE SCALE GENOMIC DNA]</scope>
</reference>
<evidence type="ECO:0000313" key="2">
    <source>
        <dbReference type="Proteomes" id="UP000221947"/>
    </source>
</evidence>
<sequence>MGYGTSYKLKVINEGDDYNRDYDMVVGCTHDGKDETFVENFLDQRYLFGNSEQRWYEHEHDMRVISKKFPGVLFILEGEGEEAGDIWRKYFKSGKCQDAHAKITFDEFDESKLK</sequence>
<proteinExistence type="predicted"/>
<gene>
    <name evidence="1" type="ORF">PHIM7_212</name>
</gene>
<organism evidence="1 2">
    <name type="scientific">Sinorhizobium phage phiM7</name>
    <dbReference type="NCBI Taxonomy" id="1647403"/>
    <lineage>
        <taxon>Viruses</taxon>
        <taxon>Duplodnaviria</taxon>
        <taxon>Heunggongvirae</taxon>
        <taxon>Uroviricota</taxon>
        <taxon>Caudoviricetes</taxon>
        <taxon>Emdodecavirus</taxon>
        <taxon>Emdodecavirus M7</taxon>
    </lineage>
</organism>
<dbReference type="Proteomes" id="UP000221947">
    <property type="component" value="Segment"/>
</dbReference>